<comment type="caution">
    <text evidence="1">The sequence shown here is derived from an EMBL/GenBank/DDBJ whole genome shotgun (WGS) entry which is preliminary data.</text>
</comment>
<gene>
    <name evidence="1" type="ORF">B4N89_39215</name>
</gene>
<evidence type="ECO:0000313" key="2">
    <source>
        <dbReference type="Proteomes" id="UP000190037"/>
    </source>
</evidence>
<dbReference type="OrthoDB" id="4246860at2"/>
<sequence>MIPETARVTDPGGWDAALTGAFEILLGGRPAVDPAARYGVYYASDSLDEFLFPNSWVTPAALVGRQSRELPDPDGEYPFSPWAWRFDLRESLFRFDADLLAGTGPWGDGGHKGRRPFGDAFVGDLRAVSTVDEADEVLARGAELGALLDRHGVDLTDEASEKLNGWLSVLLRVATDGTPNGAMRAATFTERGPEHLVSIHDMNAVHTAAEPWEENLSAVAHPALRDHLRMLCLSENDARSEGGFHCDSGHWPWTDVLEAVGCSFVAGWGFGESQAGVAVVRLPERVDESGPQ</sequence>
<name>A0A1T3NND4_9ACTN</name>
<dbReference type="AlphaFoldDB" id="A0A1T3NND4"/>
<protein>
    <submittedName>
        <fullName evidence="1">Uncharacterized protein</fullName>
    </submittedName>
</protein>
<organism evidence="1 2">
    <name type="scientific">Embleya scabrispora</name>
    <dbReference type="NCBI Taxonomy" id="159449"/>
    <lineage>
        <taxon>Bacteria</taxon>
        <taxon>Bacillati</taxon>
        <taxon>Actinomycetota</taxon>
        <taxon>Actinomycetes</taxon>
        <taxon>Kitasatosporales</taxon>
        <taxon>Streptomycetaceae</taxon>
        <taxon>Embleya</taxon>
    </lineage>
</organism>
<dbReference type="EMBL" id="MWQN01000003">
    <property type="protein sequence ID" value="OPC78215.1"/>
    <property type="molecule type" value="Genomic_DNA"/>
</dbReference>
<proteinExistence type="predicted"/>
<reference evidence="1 2" key="1">
    <citation type="submission" date="2017-03" db="EMBL/GenBank/DDBJ databases">
        <title>Draft genome sequence of Streptomyces scabrisporus NF3, endophyte isolated from Amphipterygium adstringens.</title>
        <authorList>
            <person name="Vazquez M."/>
            <person name="Ceapa C.D."/>
            <person name="Rodriguez Luna D."/>
            <person name="Sanchez Esquivel S."/>
        </authorList>
    </citation>
    <scope>NUCLEOTIDE SEQUENCE [LARGE SCALE GENOMIC DNA]</scope>
    <source>
        <strain evidence="1 2">NF3</strain>
    </source>
</reference>
<accession>A0A1T3NND4</accession>
<evidence type="ECO:0000313" key="1">
    <source>
        <dbReference type="EMBL" id="OPC78215.1"/>
    </source>
</evidence>
<dbReference type="Proteomes" id="UP000190037">
    <property type="component" value="Unassembled WGS sequence"/>
</dbReference>
<dbReference type="RefSeq" id="WP_078981311.1">
    <property type="nucleotide sequence ID" value="NZ_MWQN01000003.1"/>
</dbReference>
<keyword evidence="2" id="KW-1185">Reference proteome</keyword>